<dbReference type="Proteomes" id="UP000443582">
    <property type="component" value="Unassembled WGS sequence"/>
</dbReference>
<comment type="similarity">
    <text evidence="2">Belongs to the IucA/IucC family.</text>
</comment>
<name>A0ABY0IG83_9BACT</name>
<reference evidence="5" key="1">
    <citation type="journal article" date="2019" name="Int. J. Syst. Evol. Microbiol.">
        <title>Halobacteriovorax valvorus sp. nov., a novel prokaryotic predator isolated from coastal seawater of China.</title>
        <authorList>
            <person name="Chen M.-X."/>
        </authorList>
    </citation>
    <scope>NUCLEOTIDE SEQUENCE [LARGE SCALE GENOMIC DNA]</scope>
    <source>
        <strain evidence="5">BL9</strain>
    </source>
</reference>
<evidence type="ECO:0000256" key="2">
    <source>
        <dbReference type="ARBA" id="ARBA00007832"/>
    </source>
</evidence>
<dbReference type="Gene3D" id="3.40.630.30">
    <property type="match status" value="1"/>
</dbReference>
<dbReference type="RefSeq" id="WP_115360943.1">
    <property type="nucleotide sequence ID" value="NZ_QDKL01000002.1"/>
</dbReference>
<evidence type="ECO:0000259" key="3">
    <source>
        <dbReference type="SMART" id="SM01006"/>
    </source>
</evidence>
<dbReference type="Pfam" id="PF04183">
    <property type="entry name" value="IucA_IucC"/>
    <property type="match status" value="1"/>
</dbReference>
<evidence type="ECO:0000256" key="1">
    <source>
        <dbReference type="ARBA" id="ARBA00004924"/>
    </source>
</evidence>
<dbReference type="EMBL" id="QDKL01000002">
    <property type="protein sequence ID" value="RZF21500.1"/>
    <property type="molecule type" value="Genomic_DNA"/>
</dbReference>
<dbReference type="PANTHER" id="PTHR34384:SF5">
    <property type="entry name" value="L-2,3-DIAMINOPROPANOATE--CITRATE LIGASE"/>
    <property type="match status" value="1"/>
</dbReference>
<dbReference type="InterPro" id="IPR007310">
    <property type="entry name" value="Aerobactin_biosyn_IucA/IucC_N"/>
</dbReference>
<comment type="pathway">
    <text evidence="1">Siderophore biosynthesis.</text>
</comment>
<dbReference type="InterPro" id="IPR037455">
    <property type="entry name" value="LucA/IucC-like"/>
</dbReference>
<dbReference type="SMART" id="SM01006">
    <property type="entry name" value="AlcB"/>
    <property type="match status" value="1"/>
</dbReference>
<dbReference type="Pfam" id="PF06276">
    <property type="entry name" value="FhuF"/>
    <property type="match status" value="1"/>
</dbReference>
<feature type="domain" description="Acyltransferase MbtK/IucB-like conserved" evidence="3">
    <location>
        <begin position="576"/>
        <end position="623"/>
    </location>
</feature>
<comment type="caution">
    <text evidence="4">The sequence shown here is derived from an EMBL/GenBank/DDBJ whole genome shotgun (WGS) entry which is preliminary data.</text>
</comment>
<evidence type="ECO:0000313" key="5">
    <source>
        <dbReference type="Proteomes" id="UP000443582"/>
    </source>
</evidence>
<dbReference type="PANTHER" id="PTHR34384">
    <property type="entry name" value="L-2,3-DIAMINOPROPANOATE--CITRATE LIGASE"/>
    <property type="match status" value="1"/>
</dbReference>
<dbReference type="Gene3D" id="6.10.250.3370">
    <property type="match status" value="1"/>
</dbReference>
<accession>A0ABY0IG83</accession>
<sequence length="747" mass="87270">MISSNPRILANKYSIRSLINSLARDYSQENFIKFSNDALIVEVNELNCLTFELAAYSPLGGHRYSGKILFNNEEVSFDEMLPILCERFNEVDTSFIDNVLNSRNNMELILREYENRDIIIDDYLSSEQLMLLGHPFHPYPKCKNGMNEEDMRLYSPEFKNEFNLIWLKCHSSVIYTNGDIINVHKAMNELANFDLEELEEDYIYIPMHPWQWSRLAKKNEVETLLQSGLITKILQGRRKWCALSSLRSLYSKDAPYLVKYSMDVKLTNSIRHLQPEEAIRGMQMETVFKNEKVDEFSQKFEVLYEPFYVALKNNDGSAIIESTIQLRENFASDNCLLLATLAEENPYTGKSHLTTLVEENAKNLKLETGNFFLARKNWFSAFLENVVGEFIKLSEEHGVLLGAHMQNIILRMKDGLPIGAVYRDCQGTGFTSKSVEKFGKKYDFISKTKGNILNPDDVNKVYTYYLIINSVFNTIISLANGDEKAEIFHLNQFRNFIFKGYKESSFLKFLLESETLFQKGNFRCCITNINENTIANPWDIYNQIENPIVSLLRRPRQYQGTLYECKTHSGQTISLRAFDLDKDIDKFHEWHNKEYIYEFWEMNFSKDELAKYIQGLKSSPFQLPIIVDINGQQAGYFEVYWAFDDRIAPYCDANIYDRGIHILIGEEKYLRTKAVYESIFHLTKFIFEDDKRTQSIWGEPREDNKKVLKLAELLPGWSHEGVFDFPHKRSNLLKASRELFYMENTNE</sequence>
<organism evidence="4 5">
    <name type="scientific">Halobacteriovorax vibrionivorans</name>
    <dbReference type="NCBI Taxonomy" id="2152716"/>
    <lineage>
        <taxon>Bacteria</taxon>
        <taxon>Pseudomonadati</taxon>
        <taxon>Bdellovibrionota</taxon>
        <taxon>Bacteriovoracia</taxon>
        <taxon>Bacteriovoracales</taxon>
        <taxon>Halobacteriovoraceae</taxon>
        <taxon>Halobacteriovorax</taxon>
    </lineage>
</organism>
<dbReference type="SUPFAM" id="SSF55729">
    <property type="entry name" value="Acyl-CoA N-acyltransferases (Nat)"/>
    <property type="match status" value="1"/>
</dbReference>
<dbReference type="Gene3D" id="1.10.510.40">
    <property type="match status" value="1"/>
</dbReference>
<dbReference type="InterPro" id="IPR016181">
    <property type="entry name" value="Acyl_CoA_acyltransferase"/>
</dbReference>
<dbReference type="InterPro" id="IPR019432">
    <property type="entry name" value="Acyltransferase_MbtK/IucB-like"/>
</dbReference>
<proteinExistence type="inferred from homology"/>
<protein>
    <submittedName>
        <fullName evidence="4">GNAT family N-acetyltransferase</fullName>
    </submittedName>
</protein>
<gene>
    <name evidence="4" type="ORF">DAY19_07370</name>
</gene>
<dbReference type="Pfam" id="PF13523">
    <property type="entry name" value="Acetyltransf_8"/>
    <property type="match status" value="1"/>
</dbReference>
<evidence type="ECO:0000313" key="4">
    <source>
        <dbReference type="EMBL" id="RZF21500.1"/>
    </source>
</evidence>
<keyword evidence="5" id="KW-1185">Reference proteome</keyword>
<dbReference type="InterPro" id="IPR022770">
    <property type="entry name" value="IucA/IucC-like_C"/>
</dbReference>